<protein>
    <submittedName>
        <fullName evidence="1">Uncharacterized protein</fullName>
    </submittedName>
</protein>
<comment type="caution">
    <text evidence="1">The sequence shown here is derived from an EMBL/GenBank/DDBJ whole genome shotgun (WGS) entry which is preliminary data.</text>
</comment>
<name>M5DZI3_9FIRM</name>
<dbReference type="RefSeq" id="WP_005488073.1">
    <property type="nucleotide sequence ID" value="NZ_CAUI01000005.1"/>
</dbReference>
<sequence>MDLSWRKDLYHLVNNKKNKISYRNSSAASRRIRGQYGSDRSFFGYRTILLYFQMNSNYSIEGITFNLILDTLKKFTDPGKTDMRRFLPIYFNNTEGNLVPSKKLANNNFSVINKFEEYSSKNAENFFQYSQKLNELNPNIYIYLCQTGISSS</sequence>
<dbReference type="InParanoid" id="M5DZI3"/>
<dbReference type="STRING" id="1293054.HSACCH_00825"/>
<gene>
    <name evidence="1" type="ORF">HSACCH_00825</name>
</gene>
<dbReference type="AlphaFoldDB" id="M5DZI3"/>
<dbReference type="EMBL" id="CAUI01000005">
    <property type="protein sequence ID" value="CCU78686.1"/>
    <property type="molecule type" value="Genomic_DNA"/>
</dbReference>
<evidence type="ECO:0000313" key="2">
    <source>
        <dbReference type="Proteomes" id="UP000012063"/>
    </source>
</evidence>
<evidence type="ECO:0000313" key="1">
    <source>
        <dbReference type="EMBL" id="CCU78686.1"/>
    </source>
</evidence>
<accession>M5DZI3</accession>
<dbReference type="Proteomes" id="UP000012063">
    <property type="component" value="Unassembled WGS sequence"/>
</dbReference>
<keyword evidence="2" id="KW-1185">Reference proteome</keyword>
<reference evidence="2" key="1">
    <citation type="journal article" date="2013" name="Genome Announc.">
        <title>Genome Sequence of Halanaerobium saccharolyticum subsp. saccharolyticum Strain DSM 6643T, a Halophilic Hydrogen-Producing Bacterium.</title>
        <authorList>
            <person name="Kivisto A."/>
            <person name="Larjo A."/>
            <person name="Ciranna A."/>
            <person name="Santala V."/>
            <person name="Roos C."/>
            <person name="Karp M."/>
        </authorList>
    </citation>
    <scope>NUCLEOTIDE SEQUENCE [LARGE SCALE GENOMIC DNA]</scope>
    <source>
        <strain evidence="2">DSM 6643</strain>
    </source>
</reference>
<proteinExistence type="predicted"/>
<organism evidence="1 2">
    <name type="scientific">Halanaerobium saccharolyticum subsp. saccharolyticum DSM 6643</name>
    <dbReference type="NCBI Taxonomy" id="1293054"/>
    <lineage>
        <taxon>Bacteria</taxon>
        <taxon>Bacillati</taxon>
        <taxon>Bacillota</taxon>
        <taxon>Clostridia</taxon>
        <taxon>Halanaerobiales</taxon>
        <taxon>Halanaerobiaceae</taxon>
        <taxon>Halanaerobium</taxon>
    </lineage>
</organism>